<evidence type="ECO:0000256" key="4">
    <source>
        <dbReference type="ARBA" id="ARBA00023136"/>
    </source>
</evidence>
<name>I7M9Z9_TETTS</name>
<dbReference type="Pfam" id="PF04116">
    <property type="entry name" value="FA_hydroxylase"/>
    <property type="match status" value="1"/>
</dbReference>
<evidence type="ECO:0000313" key="7">
    <source>
        <dbReference type="EMBL" id="EAS03127.1"/>
    </source>
</evidence>
<dbReference type="OMA" id="YFSNNAV"/>
<dbReference type="InParanoid" id="I7M9Z9"/>
<dbReference type="GO" id="GO:0008610">
    <property type="term" value="P:lipid biosynthetic process"/>
    <property type="evidence" value="ECO:0007669"/>
    <property type="project" value="InterPro"/>
</dbReference>
<keyword evidence="3 5" id="KW-1133">Transmembrane helix</keyword>
<dbReference type="AlphaFoldDB" id="I7M9Z9"/>
<dbReference type="EMBL" id="GG662504">
    <property type="protein sequence ID" value="EAS03127.1"/>
    <property type="molecule type" value="Genomic_DNA"/>
</dbReference>
<feature type="transmembrane region" description="Helical" evidence="5">
    <location>
        <begin position="150"/>
        <end position="169"/>
    </location>
</feature>
<organism evidence="7 8">
    <name type="scientific">Tetrahymena thermophila (strain SB210)</name>
    <dbReference type="NCBI Taxonomy" id="312017"/>
    <lineage>
        <taxon>Eukaryota</taxon>
        <taxon>Sar</taxon>
        <taxon>Alveolata</taxon>
        <taxon>Ciliophora</taxon>
        <taxon>Intramacronucleata</taxon>
        <taxon>Oligohymenophorea</taxon>
        <taxon>Hymenostomatida</taxon>
        <taxon>Tetrahymenina</taxon>
        <taxon>Tetrahymenidae</taxon>
        <taxon>Tetrahymena</taxon>
    </lineage>
</organism>
<dbReference type="GO" id="GO:0016020">
    <property type="term" value="C:membrane"/>
    <property type="evidence" value="ECO:0007669"/>
    <property type="project" value="UniProtKB-SubCell"/>
</dbReference>
<comment type="subcellular location">
    <subcellularLocation>
        <location evidence="1">Membrane</location>
    </subcellularLocation>
</comment>
<keyword evidence="4 5" id="KW-0472">Membrane</keyword>
<dbReference type="OrthoDB" id="6354873at2759"/>
<dbReference type="PANTHER" id="PTHR11863">
    <property type="entry name" value="STEROL DESATURASE"/>
    <property type="match status" value="1"/>
</dbReference>
<dbReference type="HOGENOM" id="CLU_822539_0_0_1"/>
<feature type="transmembrane region" description="Helical" evidence="5">
    <location>
        <begin position="68"/>
        <end position="94"/>
    </location>
</feature>
<dbReference type="RefSeq" id="XP_001023372.1">
    <property type="nucleotide sequence ID" value="XM_001023372.1"/>
</dbReference>
<reference evidence="8" key="1">
    <citation type="journal article" date="2006" name="PLoS Biol.">
        <title>Macronuclear genome sequence of the ciliate Tetrahymena thermophila, a model eukaryote.</title>
        <authorList>
            <person name="Eisen J.A."/>
            <person name="Coyne R.S."/>
            <person name="Wu M."/>
            <person name="Wu D."/>
            <person name="Thiagarajan M."/>
            <person name="Wortman J.R."/>
            <person name="Badger J.H."/>
            <person name="Ren Q."/>
            <person name="Amedeo P."/>
            <person name="Jones K.M."/>
            <person name="Tallon L.J."/>
            <person name="Delcher A.L."/>
            <person name="Salzberg S.L."/>
            <person name="Silva J.C."/>
            <person name="Haas B.J."/>
            <person name="Majoros W.H."/>
            <person name="Farzad M."/>
            <person name="Carlton J.M."/>
            <person name="Smith R.K. Jr."/>
            <person name="Garg J."/>
            <person name="Pearlman R.E."/>
            <person name="Karrer K.M."/>
            <person name="Sun L."/>
            <person name="Manning G."/>
            <person name="Elde N.C."/>
            <person name="Turkewitz A.P."/>
            <person name="Asai D.J."/>
            <person name="Wilkes D.E."/>
            <person name="Wang Y."/>
            <person name="Cai H."/>
            <person name="Collins K."/>
            <person name="Stewart B.A."/>
            <person name="Lee S.R."/>
            <person name="Wilamowska K."/>
            <person name="Weinberg Z."/>
            <person name="Ruzzo W.L."/>
            <person name="Wloga D."/>
            <person name="Gaertig J."/>
            <person name="Frankel J."/>
            <person name="Tsao C.-C."/>
            <person name="Gorovsky M.A."/>
            <person name="Keeling P.J."/>
            <person name="Waller R.F."/>
            <person name="Patron N.J."/>
            <person name="Cherry J.M."/>
            <person name="Stover N.A."/>
            <person name="Krieger C.J."/>
            <person name="del Toro C."/>
            <person name="Ryder H.F."/>
            <person name="Williamson S.C."/>
            <person name="Barbeau R.A."/>
            <person name="Hamilton E.P."/>
            <person name="Orias E."/>
        </authorList>
    </citation>
    <scope>NUCLEOTIDE SEQUENCE [LARGE SCALE GENOMIC DNA]</scope>
    <source>
        <strain evidence="8">SB210</strain>
    </source>
</reference>
<feature type="transmembrane region" description="Helical" evidence="5">
    <location>
        <begin position="115"/>
        <end position="138"/>
    </location>
</feature>
<sequence>MPIGLILSKIGLLNHSFANKFDQYLVSGTYAGELIEWKQYLPQAITDLVFKYSGDYGFRLLQEYLSSVFLFFVSSTILYFTVSTFMYLMLFVFFRKTFLPNHKGGNFKIWFDIKWSFYVIVFQSFAMSFLNLLIPRYSLVYYDINEYPKWWYYLTFLLHLAFNETWIYWTHYFGHYTQFGYQKLHWVHHVSIEFTPFSGWTFHPLDAFLQGCNTLLSCYFFPIHISVIQFYSLFGGLWSIFLHDNIPWIPLKIFMYSPNHTIHHIQGHGRLSNLGHMTTVWDRIVGTYEDPDIVDYGWHQFPSFIKFCNFFNNIYDQICPDRSSKWKGNKSIPDKKQD</sequence>
<dbReference type="STRING" id="312017.I7M9Z9"/>
<evidence type="ECO:0000259" key="6">
    <source>
        <dbReference type="Pfam" id="PF04116"/>
    </source>
</evidence>
<dbReference type="KEGG" id="tet:TTHERM_00446080"/>
<gene>
    <name evidence="7" type="ORF">TTHERM_00446080</name>
</gene>
<dbReference type="GeneID" id="7843793"/>
<dbReference type="InterPro" id="IPR050307">
    <property type="entry name" value="Sterol_Desaturase_Related"/>
</dbReference>
<proteinExistence type="predicted"/>
<evidence type="ECO:0000256" key="2">
    <source>
        <dbReference type="ARBA" id="ARBA00022692"/>
    </source>
</evidence>
<dbReference type="Proteomes" id="UP000009168">
    <property type="component" value="Unassembled WGS sequence"/>
</dbReference>
<evidence type="ECO:0000313" key="8">
    <source>
        <dbReference type="Proteomes" id="UP000009168"/>
    </source>
</evidence>
<evidence type="ECO:0000256" key="3">
    <source>
        <dbReference type="ARBA" id="ARBA00022989"/>
    </source>
</evidence>
<dbReference type="GO" id="GO:0016491">
    <property type="term" value="F:oxidoreductase activity"/>
    <property type="evidence" value="ECO:0007669"/>
    <property type="project" value="InterPro"/>
</dbReference>
<dbReference type="GO" id="GO:0005506">
    <property type="term" value="F:iron ion binding"/>
    <property type="evidence" value="ECO:0007669"/>
    <property type="project" value="InterPro"/>
</dbReference>
<protein>
    <submittedName>
        <fullName evidence="7">C-5 sterol desaturase</fullName>
    </submittedName>
</protein>
<accession>I7M9Z9</accession>
<dbReference type="InterPro" id="IPR006694">
    <property type="entry name" value="Fatty_acid_hydroxylase"/>
</dbReference>
<evidence type="ECO:0000256" key="1">
    <source>
        <dbReference type="ARBA" id="ARBA00004370"/>
    </source>
</evidence>
<dbReference type="eggNOG" id="KOG0872">
    <property type="taxonomic scope" value="Eukaryota"/>
</dbReference>
<feature type="domain" description="Fatty acid hydroxylase" evidence="6">
    <location>
        <begin position="156"/>
        <end position="287"/>
    </location>
</feature>
<keyword evidence="8" id="KW-1185">Reference proteome</keyword>
<evidence type="ECO:0000256" key="5">
    <source>
        <dbReference type="SAM" id="Phobius"/>
    </source>
</evidence>
<keyword evidence="2 5" id="KW-0812">Transmembrane</keyword>